<feature type="domain" description="Phosphotyrosine protein phosphatase I" evidence="2">
    <location>
        <begin position="7"/>
        <end position="145"/>
    </location>
</feature>
<organism evidence="3 4">
    <name type="scientific">Candidatus Tenderia electrophaga</name>
    <dbReference type="NCBI Taxonomy" id="1748243"/>
    <lineage>
        <taxon>Bacteria</taxon>
        <taxon>Pseudomonadati</taxon>
        <taxon>Pseudomonadota</taxon>
        <taxon>Gammaproteobacteria</taxon>
        <taxon>Candidatus Tenderiales</taxon>
        <taxon>Candidatus Tenderiaceae</taxon>
        <taxon>Candidatus Tenderia</taxon>
    </lineage>
</organism>
<dbReference type="CDD" id="cd16345">
    <property type="entry name" value="LMWP_ArsC"/>
    <property type="match status" value="1"/>
</dbReference>
<evidence type="ECO:0000259" key="2">
    <source>
        <dbReference type="SMART" id="SM00226"/>
    </source>
</evidence>
<evidence type="ECO:0000313" key="3">
    <source>
        <dbReference type="EMBL" id="ALP51883.1"/>
    </source>
</evidence>
<dbReference type="Gene3D" id="3.40.50.2300">
    <property type="match status" value="1"/>
</dbReference>
<dbReference type="SMART" id="SM00226">
    <property type="entry name" value="LMWPc"/>
    <property type="match status" value="1"/>
</dbReference>
<protein>
    <recommendedName>
        <fullName evidence="2">Phosphotyrosine protein phosphatase I domain-containing protein</fullName>
    </recommendedName>
</protein>
<name>A0A0S2T9P4_9GAMM</name>
<dbReference type="SUPFAM" id="SSF52788">
    <property type="entry name" value="Phosphotyrosine protein phosphatases I"/>
    <property type="match status" value="1"/>
</dbReference>
<reference evidence="3" key="1">
    <citation type="submission" date="2015-10" db="EMBL/GenBank/DDBJ databases">
        <title>Description of Candidatus Tenderia electrophaga gen. nov, sp. nov., an Uncultivated Electroautotroph from a Biocathode Enrichment.</title>
        <authorList>
            <person name="Eddie B.J."/>
            <person name="Malanoski A.P."/>
            <person name="Wang Z."/>
            <person name="Hall R.J."/>
            <person name="Oh S.D."/>
            <person name="Heiner C."/>
            <person name="Lin B."/>
            <person name="Strycharz-Glaven S.M."/>
        </authorList>
    </citation>
    <scope>NUCLEOTIDE SEQUENCE [LARGE SCALE GENOMIC DNA]</scope>
    <source>
        <strain evidence="3">NRL1</strain>
    </source>
</reference>
<evidence type="ECO:0000313" key="4">
    <source>
        <dbReference type="Proteomes" id="UP000055136"/>
    </source>
</evidence>
<dbReference type="PANTHER" id="PTHR43428">
    <property type="entry name" value="ARSENATE REDUCTASE"/>
    <property type="match status" value="1"/>
</dbReference>
<accession>A0A0S2T9P4</accession>
<keyword evidence="4" id="KW-1185">Reference proteome</keyword>
<dbReference type="EMBL" id="CP013099">
    <property type="protein sequence ID" value="ALP51883.1"/>
    <property type="molecule type" value="Genomic_DNA"/>
</dbReference>
<dbReference type="GO" id="GO:0046685">
    <property type="term" value="P:response to arsenic-containing substance"/>
    <property type="evidence" value="ECO:0007669"/>
    <property type="project" value="UniProtKB-KW"/>
</dbReference>
<gene>
    <name evidence="3" type="ORF">Tel_01310</name>
</gene>
<dbReference type="PANTHER" id="PTHR43428:SF1">
    <property type="entry name" value="ARSENATE REDUCTASE"/>
    <property type="match status" value="1"/>
</dbReference>
<sequence length="171" mass="18707">MLLNRPCSVLILCTGNSARSILGEALFNHAGNGRFRAYSAGSHPVGKVNPFALEQIARLDTDTSRFRSKSWDEFEGQQAPELDFVITVCGNAANETCPRFPGAPHHIHWGLPDPAAVTDSEDATRAAFAATFETLKARIEAVANYNAQDREQLAEFMRSLANVNNQEELCA</sequence>
<dbReference type="Pfam" id="PF01451">
    <property type="entry name" value="LMWPc"/>
    <property type="match status" value="1"/>
</dbReference>
<proteinExistence type="predicted"/>
<dbReference type="InterPro" id="IPR023485">
    <property type="entry name" value="Ptyr_pPase"/>
</dbReference>
<dbReference type="Proteomes" id="UP000055136">
    <property type="component" value="Chromosome"/>
</dbReference>
<dbReference type="InterPro" id="IPR036196">
    <property type="entry name" value="Ptyr_pPase_sf"/>
</dbReference>
<dbReference type="KEGG" id="tee:Tel_01310"/>
<dbReference type="STRING" id="1748243.Tel_01310"/>
<evidence type="ECO:0000256" key="1">
    <source>
        <dbReference type="ARBA" id="ARBA00022849"/>
    </source>
</evidence>
<keyword evidence="1" id="KW-0059">Arsenical resistance</keyword>
<dbReference type="AlphaFoldDB" id="A0A0S2T9P4"/>